<evidence type="ECO:0000259" key="9">
    <source>
        <dbReference type="PROSITE" id="PS51902"/>
    </source>
</evidence>
<dbReference type="Gene3D" id="6.20.220.10">
    <property type="entry name" value="ClpX chaperone, C4-type zinc finger domain"/>
    <property type="match status" value="1"/>
</dbReference>
<keyword evidence="11" id="KW-1185">Reference proteome</keyword>
<dbReference type="PANTHER" id="PTHR48102:SF7">
    <property type="entry name" value="ATP-DEPENDENT CLP PROTEASE ATP-BINDING SUBUNIT CLPX-LIKE, MITOCHONDRIAL"/>
    <property type="match status" value="1"/>
</dbReference>
<feature type="region of interest" description="Disordered" evidence="8">
    <location>
        <begin position="1"/>
        <end position="21"/>
    </location>
</feature>
<dbReference type="OrthoDB" id="9804062at2"/>
<keyword evidence="1 6" id="KW-0479">Metal-binding</keyword>
<dbReference type="GO" id="GO:0008270">
    <property type="term" value="F:zinc ion binding"/>
    <property type="evidence" value="ECO:0007669"/>
    <property type="project" value="UniProtKB-UniRule"/>
</dbReference>
<dbReference type="GO" id="GO:0008233">
    <property type="term" value="F:peptidase activity"/>
    <property type="evidence" value="ECO:0007669"/>
    <property type="project" value="UniProtKB-KW"/>
</dbReference>
<dbReference type="Proteomes" id="UP000318017">
    <property type="component" value="Chromosome"/>
</dbReference>
<dbReference type="RefSeq" id="WP_145084880.1">
    <property type="nucleotide sequence ID" value="NZ_CP036298.1"/>
</dbReference>
<feature type="binding site" evidence="6 7">
    <location>
        <position position="48"/>
    </location>
    <ligand>
        <name>Zn(2+)</name>
        <dbReference type="ChEBI" id="CHEBI:29105"/>
    </ligand>
</feature>
<evidence type="ECO:0000256" key="1">
    <source>
        <dbReference type="ARBA" id="ARBA00022723"/>
    </source>
</evidence>
<dbReference type="SMART" id="SM00994">
    <property type="entry name" value="zf-C4_ClpX"/>
    <property type="match status" value="1"/>
</dbReference>
<dbReference type="Pfam" id="PF07724">
    <property type="entry name" value="AAA_2"/>
    <property type="match status" value="1"/>
</dbReference>
<keyword evidence="4 6" id="KW-0067">ATP-binding</keyword>
<dbReference type="Gene3D" id="3.40.50.300">
    <property type="entry name" value="P-loop containing nucleotide triphosphate hydrolases"/>
    <property type="match status" value="1"/>
</dbReference>
<keyword evidence="5 6" id="KW-0143">Chaperone</keyword>
<feature type="binding site" evidence="6 7">
    <location>
        <position position="51"/>
    </location>
    <ligand>
        <name>Zn(2+)</name>
        <dbReference type="ChEBI" id="CHEBI:29105"/>
    </ligand>
</feature>
<dbReference type="InterPro" id="IPR003959">
    <property type="entry name" value="ATPase_AAA_core"/>
</dbReference>
<dbReference type="Pfam" id="PF10431">
    <property type="entry name" value="ClpB_D2-small"/>
    <property type="match status" value="1"/>
</dbReference>
<evidence type="ECO:0000313" key="11">
    <source>
        <dbReference type="Proteomes" id="UP000318017"/>
    </source>
</evidence>
<dbReference type="SUPFAM" id="SSF57716">
    <property type="entry name" value="Glucocorticoid receptor-like (DNA-binding domain)"/>
    <property type="match status" value="1"/>
</dbReference>
<evidence type="ECO:0000256" key="5">
    <source>
        <dbReference type="ARBA" id="ARBA00023186"/>
    </source>
</evidence>
<dbReference type="InterPro" id="IPR050052">
    <property type="entry name" value="ATP-dep_Clp_protease_ClpX"/>
</dbReference>
<dbReference type="CDD" id="cd19497">
    <property type="entry name" value="RecA-like_ClpX"/>
    <property type="match status" value="1"/>
</dbReference>
<dbReference type="GO" id="GO:0051301">
    <property type="term" value="P:cell division"/>
    <property type="evidence" value="ECO:0007669"/>
    <property type="project" value="TreeGrafter"/>
</dbReference>
<keyword evidence="10" id="KW-0645">Protease</keyword>
<feature type="binding site" evidence="6 7">
    <location>
        <position position="28"/>
    </location>
    <ligand>
        <name>Zn(2+)</name>
        <dbReference type="ChEBI" id="CHEBI:29105"/>
    </ligand>
</feature>
<dbReference type="InterPro" id="IPR003593">
    <property type="entry name" value="AAA+_ATPase"/>
</dbReference>
<dbReference type="InterPro" id="IPR059188">
    <property type="entry name" value="Znf_CLPX-like"/>
</dbReference>
<dbReference type="GO" id="GO:0046983">
    <property type="term" value="F:protein dimerization activity"/>
    <property type="evidence" value="ECO:0007669"/>
    <property type="project" value="UniProtKB-UniRule"/>
</dbReference>
<accession>A0A518GFX7</accession>
<dbReference type="GO" id="GO:0051082">
    <property type="term" value="F:unfolded protein binding"/>
    <property type="evidence" value="ECO:0007669"/>
    <property type="project" value="UniProtKB-UniRule"/>
</dbReference>
<dbReference type="InterPro" id="IPR027417">
    <property type="entry name" value="P-loop_NTPase"/>
</dbReference>
<sequence length="431" mass="46776">MPSSKDVVSGRRGGSGSSSKKNAFCSFCRKSYRDVGPLVEGPGDVYICGECIELCQSILDQEQKRRGSSTNLFGEIPTPRELVEHLDQYVIGQSSAKRVLAVAVHNHYKRLSSEWTGSDVEIEKSNILLVGPTGSGKTLLARTLAKTLNVPFAIGDATTLTEAGYVGEDVENLLLKLLHAADFDVEAAQRGILYIDEVDKVGKTSNNVSITRDVSGEGVQQSLLKMLEGTVANVPPQGGRKHPEQQYIQMDTSNILFICGGTFVGVEEIVRKRLGKKSLGFGSTSQTHSDDLTAAELMPQVTSDDILHYGMIPEFIGRLPVVSALAPLDDEALIQVLTKPKNALIKQFQALFGMEDCELHFTDNALRAIAKKAMDKSVGARGLRGIVESVMLDVMFDLPEQAKGTVFTIDKDEVDGVVKPFKMSPTEKKSA</sequence>
<dbReference type="PANTHER" id="PTHR48102">
    <property type="entry name" value="ATP-DEPENDENT CLP PROTEASE ATP-BINDING SUBUNIT CLPX-LIKE, MITOCHONDRIAL-RELATED"/>
    <property type="match status" value="1"/>
</dbReference>
<dbReference type="Gene3D" id="1.10.8.60">
    <property type="match status" value="1"/>
</dbReference>
<evidence type="ECO:0000256" key="4">
    <source>
        <dbReference type="ARBA" id="ARBA00022840"/>
    </source>
</evidence>
<dbReference type="GO" id="GO:0016887">
    <property type="term" value="F:ATP hydrolysis activity"/>
    <property type="evidence" value="ECO:0007669"/>
    <property type="project" value="InterPro"/>
</dbReference>
<dbReference type="GO" id="GO:0005524">
    <property type="term" value="F:ATP binding"/>
    <property type="evidence" value="ECO:0007669"/>
    <property type="project" value="UniProtKB-UniRule"/>
</dbReference>
<organism evidence="10 11">
    <name type="scientific">Aureliella helgolandensis</name>
    <dbReference type="NCBI Taxonomy" id="2527968"/>
    <lineage>
        <taxon>Bacteria</taxon>
        <taxon>Pseudomonadati</taxon>
        <taxon>Planctomycetota</taxon>
        <taxon>Planctomycetia</taxon>
        <taxon>Pirellulales</taxon>
        <taxon>Pirellulaceae</taxon>
        <taxon>Aureliella</taxon>
    </lineage>
</organism>
<gene>
    <name evidence="6 10" type="primary">clpX</name>
    <name evidence="10" type="ORF">Q31a_58460</name>
</gene>
<dbReference type="InterPro" id="IPR010603">
    <property type="entry name" value="Znf_CppX_C4"/>
</dbReference>
<dbReference type="GO" id="GO:0009376">
    <property type="term" value="C:HslUV protease complex"/>
    <property type="evidence" value="ECO:0007669"/>
    <property type="project" value="TreeGrafter"/>
</dbReference>
<evidence type="ECO:0000256" key="7">
    <source>
        <dbReference type="PROSITE-ProRule" id="PRU01250"/>
    </source>
</evidence>
<evidence type="ECO:0000313" key="10">
    <source>
        <dbReference type="EMBL" id="QDV27457.1"/>
    </source>
</evidence>
<dbReference type="NCBIfam" id="TIGR00382">
    <property type="entry name" value="clpX"/>
    <property type="match status" value="1"/>
</dbReference>
<evidence type="ECO:0000256" key="8">
    <source>
        <dbReference type="SAM" id="MobiDB-lite"/>
    </source>
</evidence>
<dbReference type="InterPro" id="IPR019489">
    <property type="entry name" value="Clp_ATPase_C"/>
</dbReference>
<dbReference type="GO" id="GO:0051603">
    <property type="term" value="P:proteolysis involved in protein catabolic process"/>
    <property type="evidence" value="ECO:0007669"/>
    <property type="project" value="TreeGrafter"/>
</dbReference>
<keyword evidence="10" id="KW-0378">Hydrolase</keyword>
<feature type="binding site" evidence="6 7">
    <location>
        <position position="25"/>
    </location>
    <ligand>
        <name>Zn(2+)</name>
        <dbReference type="ChEBI" id="CHEBI:29105"/>
    </ligand>
</feature>
<evidence type="ECO:0000256" key="2">
    <source>
        <dbReference type="ARBA" id="ARBA00022741"/>
    </source>
</evidence>
<dbReference type="NCBIfam" id="NF003745">
    <property type="entry name" value="PRK05342.1"/>
    <property type="match status" value="1"/>
</dbReference>
<reference evidence="10 11" key="1">
    <citation type="submission" date="2019-02" db="EMBL/GenBank/DDBJ databases">
        <title>Deep-cultivation of Planctomycetes and their phenomic and genomic characterization uncovers novel biology.</title>
        <authorList>
            <person name="Wiegand S."/>
            <person name="Jogler M."/>
            <person name="Boedeker C."/>
            <person name="Pinto D."/>
            <person name="Vollmers J."/>
            <person name="Rivas-Marin E."/>
            <person name="Kohn T."/>
            <person name="Peeters S.H."/>
            <person name="Heuer A."/>
            <person name="Rast P."/>
            <person name="Oberbeckmann S."/>
            <person name="Bunk B."/>
            <person name="Jeske O."/>
            <person name="Meyerdierks A."/>
            <person name="Storesund J.E."/>
            <person name="Kallscheuer N."/>
            <person name="Luecker S."/>
            <person name="Lage O.M."/>
            <person name="Pohl T."/>
            <person name="Merkel B.J."/>
            <person name="Hornburger P."/>
            <person name="Mueller R.-W."/>
            <person name="Bruemmer F."/>
            <person name="Labrenz M."/>
            <person name="Spormann A.M."/>
            <person name="Op den Camp H."/>
            <person name="Overmann J."/>
            <person name="Amann R."/>
            <person name="Jetten M.S.M."/>
            <person name="Mascher T."/>
            <person name="Medema M.H."/>
            <person name="Devos D.P."/>
            <person name="Kaster A.-K."/>
            <person name="Ovreas L."/>
            <person name="Rohde M."/>
            <person name="Galperin M.Y."/>
            <person name="Jogler C."/>
        </authorList>
    </citation>
    <scope>NUCLEOTIDE SEQUENCE [LARGE SCALE GENOMIC DNA]</scope>
    <source>
        <strain evidence="10 11">Q31a</strain>
    </source>
</reference>
<dbReference type="InterPro" id="IPR038366">
    <property type="entry name" value="Znf_CppX_C4_sf"/>
</dbReference>
<comment type="similarity">
    <text evidence="6 7">Belongs to the ClpX chaperone family.</text>
</comment>
<feature type="binding site" evidence="6">
    <location>
        <begin position="132"/>
        <end position="139"/>
    </location>
    <ligand>
        <name>ATP</name>
        <dbReference type="ChEBI" id="CHEBI:30616"/>
    </ligand>
</feature>
<dbReference type="SMART" id="SM00382">
    <property type="entry name" value="AAA"/>
    <property type="match status" value="1"/>
</dbReference>
<dbReference type="KEGG" id="ahel:Q31a_58460"/>
<comment type="subunit">
    <text evidence="6">Component of the ClpX-ClpP complex. Forms a hexameric ring that, in the presence of ATP, binds to fourteen ClpP subunits assembled into a disk-like structure with a central cavity, resembling the structure of eukaryotic proteasomes.</text>
</comment>
<dbReference type="InterPro" id="IPR004487">
    <property type="entry name" value="Clp_protease_ATP-bd_su_ClpX"/>
</dbReference>
<dbReference type="SUPFAM" id="SSF52540">
    <property type="entry name" value="P-loop containing nucleoside triphosphate hydrolases"/>
    <property type="match status" value="1"/>
</dbReference>
<evidence type="ECO:0000256" key="6">
    <source>
        <dbReference type="HAMAP-Rule" id="MF_00175"/>
    </source>
</evidence>
<dbReference type="Pfam" id="PF06689">
    <property type="entry name" value="zf-C4_ClpX"/>
    <property type="match status" value="1"/>
</dbReference>
<protein>
    <recommendedName>
        <fullName evidence="6">ATP-dependent Clp protease ATP-binding subunit ClpX</fullName>
    </recommendedName>
</protein>
<dbReference type="EMBL" id="CP036298">
    <property type="protein sequence ID" value="QDV27457.1"/>
    <property type="molecule type" value="Genomic_DNA"/>
</dbReference>
<keyword evidence="2 6" id="KW-0547">Nucleotide-binding</keyword>
<dbReference type="InterPro" id="IPR046425">
    <property type="entry name" value="ClpX_bact"/>
</dbReference>
<dbReference type="HAMAP" id="MF_00175">
    <property type="entry name" value="ClpX"/>
    <property type="match status" value="1"/>
</dbReference>
<comment type="function">
    <text evidence="6">ATP-dependent specificity component of the Clp protease. It directs the protease to specific substrates. Can perform chaperone functions in the absence of ClpP.</text>
</comment>
<keyword evidence="3 6" id="KW-0862">Zinc</keyword>
<dbReference type="PROSITE" id="PS51902">
    <property type="entry name" value="CLPX_ZB"/>
    <property type="match status" value="1"/>
</dbReference>
<evidence type="ECO:0000256" key="3">
    <source>
        <dbReference type="ARBA" id="ARBA00022833"/>
    </source>
</evidence>
<dbReference type="SMART" id="SM01086">
    <property type="entry name" value="ClpB_D2-small"/>
    <property type="match status" value="1"/>
</dbReference>
<dbReference type="GO" id="GO:0140662">
    <property type="term" value="F:ATP-dependent protein folding chaperone"/>
    <property type="evidence" value="ECO:0007669"/>
    <property type="project" value="InterPro"/>
</dbReference>
<dbReference type="AlphaFoldDB" id="A0A518GFX7"/>
<feature type="domain" description="ClpX-type ZB" evidence="9">
    <location>
        <begin position="13"/>
        <end position="67"/>
    </location>
</feature>
<dbReference type="FunFam" id="1.10.8.60:FF:000002">
    <property type="entry name" value="ATP-dependent Clp protease ATP-binding subunit ClpX"/>
    <property type="match status" value="1"/>
</dbReference>
<proteinExistence type="inferred from homology"/>
<dbReference type="FunFam" id="3.40.50.300:FF:000005">
    <property type="entry name" value="ATP-dependent Clp protease ATP-binding subunit ClpX"/>
    <property type="match status" value="1"/>
</dbReference>
<name>A0A518GFX7_9BACT</name>